<dbReference type="Gene3D" id="3.30.70.1520">
    <property type="entry name" value="Heterotetrameric sarcosine oxidase"/>
    <property type="match status" value="1"/>
</dbReference>
<dbReference type="InterPro" id="IPR006222">
    <property type="entry name" value="GCVT_N"/>
</dbReference>
<evidence type="ECO:0000313" key="2">
    <source>
        <dbReference type="EMBL" id="MCB5160739.1"/>
    </source>
</evidence>
<organism evidence="2 3">
    <name type="scientific">Marinomonas algarum</name>
    <dbReference type="NCBI Taxonomy" id="2883105"/>
    <lineage>
        <taxon>Bacteria</taxon>
        <taxon>Pseudomonadati</taxon>
        <taxon>Pseudomonadota</taxon>
        <taxon>Gammaproteobacteria</taxon>
        <taxon>Oceanospirillales</taxon>
        <taxon>Oceanospirillaceae</taxon>
        <taxon>Marinomonas</taxon>
    </lineage>
</organism>
<dbReference type="Proteomes" id="UP001139095">
    <property type="component" value="Unassembled WGS sequence"/>
</dbReference>
<keyword evidence="3" id="KW-1185">Reference proteome</keyword>
<reference evidence="2" key="1">
    <citation type="submission" date="2021-10" db="EMBL/GenBank/DDBJ databases">
        <title>Marinomonas pontica sp. nov., isolated from the Black Sea.</title>
        <authorList>
            <person name="Zhao L.-H."/>
            <person name="Xue J.-H."/>
        </authorList>
    </citation>
    <scope>NUCLEOTIDE SEQUENCE</scope>
    <source>
        <strain evidence="2">E8</strain>
    </source>
</reference>
<comment type="caution">
    <text evidence="2">The sequence shown here is derived from an EMBL/GenBank/DDBJ whole genome shotgun (WGS) entry which is preliminary data.</text>
</comment>
<dbReference type="Pfam" id="PF01571">
    <property type="entry name" value="GCV_T"/>
    <property type="match status" value="1"/>
</dbReference>
<dbReference type="SUPFAM" id="SSF103025">
    <property type="entry name" value="Folate-binding domain"/>
    <property type="match status" value="1"/>
</dbReference>
<sequence>MDLFNLSAAPDLRKSMLDLASTKAKATRSSIKMQDCTVFSRAGFRGTGAEAFLASHGIAIPTKPNESLSCQASLVVLRLSRSEFWIISTDNSEHAKIEALEVAAMGVENVYPLYCQHSHACFMLTGAETENMFSKVCGVDLRNNVFPVGAVAQTSVARTGAIVTKQTHAQGDYFLLFADIASVQYLWEALTDAAAEFV</sequence>
<dbReference type="AlphaFoldDB" id="A0A9X1LBE3"/>
<accession>A0A9X1LBE3</accession>
<gene>
    <name evidence="2" type="ORF">LG368_02350</name>
</gene>
<dbReference type="RefSeq" id="WP_226753123.1">
    <property type="nucleotide sequence ID" value="NZ_JAJATW010000002.1"/>
</dbReference>
<evidence type="ECO:0000259" key="1">
    <source>
        <dbReference type="Pfam" id="PF01571"/>
    </source>
</evidence>
<feature type="domain" description="GCVT N-terminal" evidence="1">
    <location>
        <begin position="72"/>
        <end position="197"/>
    </location>
</feature>
<evidence type="ECO:0000313" key="3">
    <source>
        <dbReference type="Proteomes" id="UP001139095"/>
    </source>
</evidence>
<dbReference type="Gene3D" id="3.30.1360.120">
    <property type="entry name" value="Probable tRNA modification gtpase trme, domain 1"/>
    <property type="match status" value="1"/>
</dbReference>
<protein>
    <submittedName>
        <fullName evidence="2">Sarcosine oxidase subunit gamma</fullName>
    </submittedName>
</protein>
<dbReference type="EMBL" id="JAJATW010000002">
    <property type="protein sequence ID" value="MCB5160739.1"/>
    <property type="molecule type" value="Genomic_DNA"/>
</dbReference>
<dbReference type="InterPro" id="IPR027266">
    <property type="entry name" value="TrmE/GcvT-like"/>
</dbReference>
<name>A0A9X1LBE3_9GAMM</name>
<proteinExistence type="predicted"/>